<dbReference type="InterPro" id="IPR015655">
    <property type="entry name" value="PP2C"/>
</dbReference>
<dbReference type="PROSITE" id="PS51746">
    <property type="entry name" value="PPM_2"/>
    <property type="match status" value="1"/>
</dbReference>
<sequence length="529" mass="57329">MVPLIEEAFFELPSTRRFIQDRESLAFELGEDGFHAHVDQAMIAAFERLDEEIKKLDSSGTTAVVLLLKQGRGGDINIKCAWCGDSRAVLVRDFDTERVLDLSTDHKPECPSEQERIQEHYVSIHGENMFRSRSEQCVINAMVESPHTSGSSKHSWESGERRSDERSRDFTSPQQFRLPSVEVTMGHADFVEELWGLQSVLPTNSRNGSGHGSGRGGNGPGGSGRHEMAAIKALKAAAAQNSSGHTSKENTKRNEEKEKRKPGRPSLDHPVYGPGHVPLPHPALDSERAQIGGAGCSSESPETIVFPVNATSLQALDNELQLSATQPTSRRKVSVDLSVDIAMMGTMSGSETNIEEEDAVGEMVESSLGTSGSRRPQPQMSFVGFFRDDNGVALSKERIFSSSGESHGVSRSIGDRSAARGCIAKPDVKTVVVPHGSSARIVVCSDGVWDVASSVKAVKAIKGYGVVETAAKKLCAFARQRREYGGFSMDDISTIVIDLGVKVQERYQMSGSPRNGGFFSFCMGPPDAE</sequence>
<evidence type="ECO:0000256" key="1">
    <source>
        <dbReference type="SAM" id="MobiDB-lite"/>
    </source>
</evidence>
<dbReference type="AlphaFoldDB" id="A0A7S0XGA6"/>
<feature type="compositionally biased region" description="Gly residues" evidence="1">
    <location>
        <begin position="209"/>
        <end position="223"/>
    </location>
</feature>
<dbReference type="Pfam" id="PF00481">
    <property type="entry name" value="PP2C"/>
    <property type="match status" value="2"/>
</dbReference>
<feature type="compositionally biased region" description="Basic and acidic residues" evidence="1">
    <location>
        <begin position="154"/>
        <end position="169"/>
    </location>
</feature>
<reference evidence="3" key="1">
    <citation type="submission" date="2021-01" db="EMBL/GenBank/DDBJ databases">
        <authorList>
            <person name="Corre E."/>
            <person name="Pelletier E."/>
            <person name="Niang G."/>
            <person name="Scheremetjew M."/>
            <person name="Finn R."/>
            <person name="Kale V."/>
            <person name="Holt S."/>
            <person name="Cochrane G."/>
            <person name="Meng A."/>
            <person name="Brown T."/>
            <person name="Cohen L."/>
        </authorList>
    </citation>
    <scope>NUCLEOTIDE SEQUENCE</scope>
    <source>
        <strain evidence="3">SL-175</strain>
    </source>
</reference>
<evidence type="ECO:0000259" key="2">
    <source>
        <dbReference type="PROSITE" id="PS51746"/>
    </source>
</evidence>
<accession>A0A7S0XGA6</accession>
<feature type="region of interest" description="Disordered" evidence="1">
    <location>
        <begin position="202"/>
        <end position="298"/>
    </location>
</feature>
<feature type="region of interest" description="Disordered" evidence="1">
    <location>
        <begin position="144"/>
        <end position="175"/>
    </location>
</feature>
<dbReference type="InterPro" id="IPR036457">
    <property type="entry name" value="PPM-type-like_dom_sf"/>
</dbReference>
<dbReference type="Gene3D" id="3.60.40.10">
    <property type="entry name" value="PPM-type phosphatase domain"/>
    <property type="match status" value="2"/>
</dbReference>
<dbReference type="EMBL" id="HBFC01033743">
    <property type="protein sequence ID" value="CAD8720862.1"/>
    <property type="molecule type" value="Transcribed_RNA"/>
</dbReference>
<feature type="compositionally biased region" description="Low complexity" evidence="1">
    <location>
        <begin position="230"/>
        <end position="239"/>
    </location>
</feature>
<dbReference type="InterPro" id="IPR001932">
    <property type="entry name" value="PPM-type_phosphatase-like_dom"/>
</dbReference>
<dbReference type="PANTHER" id="PTHR47992">
    <property type="entry name" value="PROTEIN PHOSPHATASE"/>
    <property type="match status" value="1"/>
</dbReference>
<evidence type="ECO:0000313" key="3">
    <source>
        <dbReference type="EMBL" id="CAD8720862.1"/>
    </source>
</evidence>
<dbReference type="SUPFAM" id="SSF81606">
    <property type="entry name" value="PP2C-like"/>
    <property type="match status" value="2"/>
</dbReference>
<feature type="domain" description="PPM-type phosphatase" evidence="2">
    <location>
        <begin position="1"/>
        <end position="499"/>
    </location>
</feature>
<name>A0A7S0XGA6_9CHLO</name>
<dbReference type="GO" id="GO:0004722">
    <property type="term" value="F:protein serine/threonine phosphatase activity"/>
    <property type="evidence" value="ECO:0007669"/>
    <property type="project" value="InterPro"/>
</dbReference>
<proteinExistence type="predicted"/>
<dbReference type="SMART" id="SM00332">
    <property type="entry name" value="PP2Cc"/>
    <property type="match status" value="1"/>
</dbReference>
<feature type="compositionally biased region" description="Basic and acidic residues" evidence="1">
    <location>
        <begin position="246"/>
        <end position="259"/>
    </location>
</feature>
<protein>
    <recommendedName>
        <fullName evidence="2">PPM-type phosphatase domain-containing protein</fullName>
    </recommendedName>
</protein>
<organism evidence="3">
    <name type="scientific">Mantoniella antarctica</name>
    <dbReference type="NCBI Taxonomy" id="81844"/>
    <lineage>
        <taxon>Eukaryota</taxon>
        <taxon>Viridiplantae</taxon>
        <taxon>Chlorophyta</taxon>
        <taxon>Mamiellophyceae</taxon>
        <taxon>Mamiellales</taxon>
        <taxon>Mamiellaceae</taxon>
        <taxon>Mantoniella</taxon>
    </lineage>
</organism>
<gene>
    <name evidence="3" type="ORF">MANT1106_LOCUS20074</name>
</gene>